<dbReference type="EMBL" id="CAJJDP010000077">
    <property type="protein sequence ID" value="CAD8182294.1"/>
    <property type="molecule type" value="Genomic_DNA"/>
</dbReference>
<accession>A0A8S1VWZ9</accession>
<reference evidence="1" key="1">
    <citation type="submission" date="2021-01" db="EMBL/GenBank/DDBJ databases">
        <authorList>
            <consortium name="Genoscope - CEA"/>
            <person name="William W."/>
        </authorList>
    </citation>
    <scope>NUCLEOTIDE SEQUENCE</scope>
</reference>
<sequence length="242" mass="29216">MTINDIKQQRVFKKSSLLILQCLSFQMIRTYIKLIMITTERELQLPTYTIIIFQSLKLLPLNLILMSDVSMFLIIKIQPLSKKSFRFLQKNLTTFRRNNISLGEQFWKKEQSQYKAEKQNQILTQSLLLFTLFSTIQNIYIDYDYPVYCTCLQFSRQPFSQVCKLSFLKSYHILNFKQICQKILFIKKLISFSDQQQNYYKIILFFSYSKKYIYFIINQHSFFTHQYSREKQNKGRFIQASN</sequence>
<name>A0A8S1VWZ9_PAROT</name>
<comment type="caution">
    <text evidence="1">The sequence shown here is derived from an EMBL/GenBank/DDBJ whole genome shotgun (WGS) entry which is preliminary data.</text>
</comment>
<protein>
    <submittedName>
        <fullName evidence="1">Uncharacterized protein</fullName>
    </submittedName>
</protein>
<evidence type="ECO:0000313" key="1">
    <source>
        <dbReference type="EMBL" id="CAD8182294.1"/>
    </source>
</evidence>
<keyword evidence="2" id="KW-1185">Reference proteome</keyword>
<dbReference type="Proteomes" id="UP000683925">
    <property type="component" value="Unassembled WGS sequence"/>
</dbReference>
<dbReference type="AlphaFoldDB" id="A0A8S1VWZ9"/>
<gene>
    <name evidence="1" type="ORF">POCTA_138.1.T0780216</name>
</gene>
<organism evidence="1 2">
    <name type="scientific">Paramecium octaurelia</name>
    <dbReference type="NCBI Taxonomy" id="43137"/>
    <lineage>
        <taxon>Eukaryota</taxon>
        <taxon>Sar</taxon>
        <taxon>Alveolata</taxon>
        <taxon>Ciliophora</taxon>
        <taxon>Intramacronucleata</taxon>
        <taxon>Oligohymenophorea</taxon>
        <taxon>Peniculida</taxon>
        <taxon>Parameciidae</taxon>
        <taxon>Paramecium</taxon>
    </lineage>
</organism>
<evidence type="ECO:0000313" key="2">
    <source>
        <dbReference type="Proteomes" id="UP000683925"/>
    </source>
</evidence>
<proteinExistence type="predicted"/>